<evidence type="ECO:0000256" key="1">
    <source>
        <dbReference type="SAM" id="MobiDB-lite"/>
    </source>
</evidence>
<reference evidence="2" key="1">
    <citation type="submission" date="2023-03" db="EMBL/GenBank/DDBJ databases">
        <title>Massive genome expansion in bonnet fungi (Mycena s.s.) driven by repeated elements and novel gene families across ecological guilds.</title>
        <authorList>
            <consortium name="Lawrence Berkeley National Laboratory"/>
            <person name="Harder C.B."/>
            <person name="Miyauchi S."/>
            <person name="Viragh M."/>
            <person name="Kuo A."/>
            <person name="Thoen E."/>
            <person name="Andreopoulos B."/>
            <person name="Lu D."/>
            <person name="Skrede I."/>
            <person name="Drula E."/>
            <person name="Henrissat B."/>
            <person name="Morin E."/>
            <person name="Kohler A."/>
            <person name="Barry K."/>
            <person name="LaButti K."/>
            <person name="Morin E."/>
            <person name="Salamov A."/>
            <person name="Lipzen A."/>
            <person name="Mereny Z."/>
            <person name="Hegedus B."/>
            <person name="Baldrian P."/>
            <person name="Stursova M."/>
            <person name="Weitz H."/>
            <person name="Taylor A."/>
            <person name="Grigoriev I.V."/>
            <person name="Nagy L.G."/>
            <person name="Martin F."/>
            <person name="Kauserud H."/>
        </authorList>
    </citation>
    <scope>NUCLEOTIDE SEQUENCE</scope>
    <source>
        <strain evidence="2">CBHHK188m</strain>
    </source>
</reference>
<feature type="compositionally biased region" description="Basic and acidic residues" evidence="1">
    <location>
        <begin position="553"/>
        <end position="566"/>
    </location>
</feature>
<dbReference type="EMBL" id="JARJLG010000075">
    <property type="protein sequence ID" value="KAJ7752173.1"/>
    <property type="molecule type" value="Genomic_DNA"/>
</dbReference>
<evidence type="ECO:0000313" key="3">
    <source>
        <dbReference type="Proteomes" id="UP001215280"/>
    </source>
</evidence>
<proteinExistence type="predicted"/>
<feature type="region of interest" description="Disordered" evidence="1">
    <location>
        <begin position="50"/>
        <end position="71"/>
    </location>
</feature>
<evidence type="ECO:0000313" key="2">
    <source>
        <dbReference type="EMBL" id="KAJ7752173.1"/>
    </source>
</evidence>
<protein>
    <submittedName>
        <fullName evidence="2">Uncharacterized protein</fullName>
    </submittedName>
</protein>
<organism evidence="2 3">
    <name type="scientific">Mycena maculata</name>
    <dbReference type="NCBI Taxonomy" id="230809"/>
    <lineage>
        <taxon>Eukaryota</taxon>
        <taxon>Fungi</taxon>
        <taxon>Dikarya</taxon>
        <taxon>Basidiomycota</taxon>
        <taxon>Agaricomycotina</taxon>
        <taxon>Agaricomycetes</taxon>
        <taxon>Agaricomycetidae</taxon>
        <taxon>Agaricales</taxon>
        <taxon>Marasmiineae</taxon>
        <taxon>Mycenaceae</taxon>
        <taxon>Mycena</taxon>
    </lineage>
</organism>
<comment type="caution">
    <text evidence="2">The sequence shown here is derived from an EMBL/GenBank/DDBJ whole genome shotgun (WGS) entry which is preliminary data.</text>
</comment>
<keyword evidence="3" id="KW-1185">Reference proteome</keyword>
<dbReference type="Proteomes" id="UP001215280">
    <property type="component" value="Unassembled WGS sequence"/>
</dbReference>
<name>A0AAD7NA37_9AGAR</name>
<feature type="region of interest" description="Disordered" evidence="1">
    <location>
        <begin position="547"/>
        <end position="574"/>
    </location>
</feature>
<sequence>MAITPLFKLVHSAVVLPSHLTLLRNLHTIPIWGPSTHPDEVAQAINLQSDVEPASHSGDEEIDDDITSDSHEPTADDLEELLLDSVNHAQKILRQPQTAETLASRVLDDAYHFMDRLLRLLSKKHPTYKEFAHLFSESIFIHDGGDEAKVREILKQKGIGWEYAIRAKKAALHRRIRRYIPSPEKLVQDLSVLFSCFQDICDADSKKIFSKETRKQAISGSLHASSALTEAILGNWFHCWNRRIGHYNRTGTKWNNHFDIWLLDEIVETAIQLDVKPTFPEPKLLATRIATSETFGIIPLTPQLASANEITILPSPNILAATHHDDNHCFALTQFSTKPVNLYRYLQLRQRTTTAVVPVHTRREFELFQANIVSFIPLNINTAPEMVYKVTKYEEFARFWNCQVATQLPAELDSSKRIYFKLPEQLERHHKKSIQWKTTRATLNMDENVTALEPIHQLVRDSSHKAIVLPAITHEPVEVDYITDPLVGVDLSSFNPMAMRQHLNAQHAIRAAIAAVPSLEPPPVQLEVHPLPRTELQQTVLVFASAEQGSDYKSQEISRPTKKDPRPNSGFLPA</sequence>
<gene>
    <name evidence="2" type="ORF">DFH07DRAFT_960610</name>
</gene>
<accession>A0AAD7NA37</accession>
<dbReference type="AlphaFoldDB" id="A0AAD7NA37"/>